<organism evidence="3">
    <name type="scientific">Caenorhabditis brenneri</name>
    <name type="common">Nematode worm</name>
    <dbReference type="NCBI Taxonomy" id="135651"/>
    <lineage>
        <taxon>Eukaryota</taxon>
        <taxon>Metazoa</taxon>
        <taxon>Ecdysozoa</taxon>
        <taxon>Nematoda</taxon>
        <taxon>Chromadorea</taxon>
        <taxon>Rhabditida</taxon>
        <taxon>Rhabditina</taxon>
        <taxon>Rhabditomorpha</taxon>
        <taxon>Rhabditoidea</taxon>
        <taxon>Rhabditidae</taxon>
        <taxon>Peloderinae</taxon>
        <taxon>Caenorhabditis</taxon>
    </lineage>
</organism>
<accession>G0PN22</accession>
<gene>
    <name evidence="2" type="ORF">CAEBREN_02547</name>
</gene>
<dbReference type="Proteomes" id="UP000008068">
    <property type="component" value="Unassembled WGS sequence"/>
</dbReference>
<evidence type="ECO:0000313" key="3">
    <source>
        <dbReference type="Proteomes" id="UP000008068"/>
    </source>
</evidence>
<dbReference type="AlphaFoldDB" id="G0PN22"/>
<dbReference type="HOGENOM" id="CLU_3401520_0_0_1"/>
<name>G0PN22_CAEBE</name>
<protein>
    <submittedName>
        <fullName evidence="2">Uncharacterized protein</fullName>
    </submittedName>
</protein>
<dbReference type="EMBL" id="GL381646">
    <property type="protein sequence ID" value="EGT39571.1"/>
    <property type="molecule type" value="Genomic_DNA"/>
</dbReference>
<sequence length="30" mass="3294">MGCSRAEGVEGGEEGDKRKSSDRHTDRQES</sequence>
<feature type="region of interest" description="Disordered" evidence="1">
    <location>
        <begin position="1"/>
        <end position="30"/>
    </location>
</feature>
<feature type="compositionally biased region" description="Basic and acidic residues" evidence="1">
    <location>
        <begin position="14"/>
        <end position="30"/>
    </location>
</feature>
<dbReference type="InParanoid" id="G0PN22"/>
<evidence type="ECO:0000313" key="2">
    <source>
        <dbReference type="EMBL" id="EGT39571.1"/>
    </source>
</evidence>
<keyword evidence="3" id="KW-1185">Reference proteome</keyword>
<evidence type="ECO:0000256" key="1">
    <source>
        <dbReference type="SAM" id="MobiDB-lite"/>
    </source>
</evidence>
<proteinExistence type="predicted"/>
<reference evidence="3" key="1">
    <citation type="submission" date="2011-07" db="EMBL/GenBank/DDBJ databases">
        <authorList>
            <consortium name="Caenorhabditis brenneri Sequencing and Analysis Consortium"/>
            <person name="Wilson R.K."/>
        </authorList>
    </citation>
    <scope>NUCLEOTIDE SEQUENCE [LARGE SCALE GENOMIC DNA]</scope>
    <source>
        <strain evidence="3">PB2801</strain>
    </source>
</reference>